<dbReference type="Pfam" id="PF07670">
    <property type="entry name" value="Gate"/>
    <property type="match status" value="2"/>
</dbReference>
<dbReference type="InterPro" id="IPR030389">
    <property type="entry name" value="G_FEOB_dom"/>
</dbReference>
<dbReference type="GO" id="GO:0005525">
    <property type="term" value="F:GTP binding"/>
    <property type="evidence" value="ECO:0007669"/>
    <property type="project" value="UniProtKB-KW"/>
</dbReference>
<comment type="similarity">
    <text evidence="16">Belongs to the TRAFAC class TrmE-Era-EngA-EngB-Septin-like GTPase superfamily. FeoB GTPase (TC 9.A.8) family.</text>
</comment>
<evidence type="ECO:0000256" key="7">
    <source>
        <dbReference type="ARBA" id="ARBA00022741"/>
    </source>
</evidence>
<dbReference type="NCBIfam" id="TIGR00231">
    <property type="entry name" value="small_GTP"/>
    <property type="match status" value="1"/>
</dbReference>
<dbReference type="OrthoDB" id="9809127at2"/>
<dbReference type="InterPro" id="IPR006073">
    <property type="entry name" value="GTP-bd"/>
</dbReference>
<feature type="binding site" evidence="15">
    <location>
        <position position="29"/>
    </location>
    <ligand>
        <name>Mg(2+)</name>
        <dbReference type="ChEBI" id="CHEBI:18420"/>
        <label>2</label>
    </ligand>
</feature>
<keyword evidence="15" id="KW-0460">Magnesium</keyword>
<dbReference type="InterPro" id="IPR041069">
    <property type="entry name" value="FeoB_Cyto"/>
</dbReference>
<dbReference type="NCBIfam" id="TIGR00437">
    <property type="entry name" value="feoB"/>
    <property type="match status" value="1"/>
</dbReference>
<dbReference type="PRINTS" id="PR00326">
    <property type="entry name" value="GTP1OBG"/>
</dbReference>
<evidence type="ECO:0000256" key="12">
    <source>
        <dbReference type="ARBA" id="ARBA00023136"/>
    </source>
</evidence>
<feature type="binding site" evidence="15">
    <location>
        <position position="25"/>
    </location>
    <ligand>
        <name>Mg(2+)</name>
        <dbReference type="ChEBI" id="CHEBI:18420"/>
        <label>2</label>
    </ligand>
</feature>
<evidence type="ECO:0000256" key="10">
    <source>
        <dbReference type="ARBA" id="ARBA00023065"/>
    </source>
</evidence>
<evidence type="ECO:0000256" key="14">
    <source>
        <dbReference type="PIRSR" id="PIRSR603373-1"/>
    </source>
</evidence>
<protein>
    <recommendedName>
        <fullName evidence="13 16">Ferrous iron transport protein B</fullName>
    </recommendedName>
</protein>
<dbReference type="InterPro" id="IPR003373">
    <property type="entry name" value="Fe2_transport_prot-B"/>
</dbReference>
<feature type="binding site" evidence="14">
    <location>
        <begin position="14"/>
        <end position="21"/>
    </location>
    <ligand>
        <name>GTP</name>
        <dbReference type="ChEBI" id="CHEBI:37565"/>
        <label>1</label>
    </ligand>
</feature>
<evidence type="ECO:0000256" key="1">
    <source>
        <dbReference type="ARBA" id="ARBA00004429"/>
    </source>
</evidence>
<dbReference type="EMBL" id="WEHX01000090">
    <property type="protein sequence ID" value="KAB7655114.1"/>
    <property type="molecule type" value="Genomic_DNA"/>
</dbReference>
<keyword evidence="9 16" id="KW-0408">Iron</keyword>
<keyword evidence="2 16" id="KW-0813">Transport</keyword>
<gene>
    <name evidence="19" type="primary">feoB</name>
    <name evidence="19" type="ORF">GBM95_09830</name>
</gene>
<dbReference type="InterPro" id="IPR027417">
    <property type="entry name" value="P-loop_NTPase"/>
</dbReference>
<dbReference type="CDD" id="cd01879">
    <property type="entry name" value="FeoB"/>
    <property type="match status" value="1"/>
</dbReference>
<dbReference type="InterPro" id="IPR011642">
    <property type="entry name" value="Gate_dom"/>
</dbReference>
<keyword evidence="8 16" id="KW-1133">Transmembrane helix</keyword>
<dbReference type="Pfam" id="PF17910">
    <property type="entry name" value="FeoB_Cyto"/>
    <property type="match status" value="1"/>
</dbReference>
<evidence type="ECO:0000256" key="2">
    <source>
        <dbReference type="ARBA" id="ARBA00022448"/>
    </source>
</evidence>
<feature type="transmembrane region" description="Helical" evidence="16">
    <location>
        <begin position="460"/>
        <end position="479"/>
    </location>
</feature>
<reference evidence="19 20" key="1">
    <citation type="submission" date="2019-10" db="EMBL/GenBank/DDBJ databases">
        <title>Genome diversity of Sutterella seckii.</title>
        <authorList>
            <person name="Chaplin A.V."/>
            <person name="Sokolova S.R."/>
            <person name="Mosin K.A."/>
            <person name="Ivanova E.L."/>
            <person name="Kochetkova T.O."/>
            <person name="Goltsov A.Y."/>
            <person name="Trofimov D.Y."/>
            <person name="Efimov B.A."/>
        </authorList>
    </citation>
    <scope>NUCLEOTIDE SEQUENCE [LARGE SCALE GENOMIC DNA]</scope>
    <source>
        <strain evidence="19 20">ASD393</strain>
    </source>
</reference>
<dbReference type="GO" id="GO:0005886">
    <property type="term" value="C:plasma membrane"/>
    <property type="evidence" value="ECO:0007669"/>
    <property type="project" value="UniProtKB-SubCell"/>
</dbReference>
<evidence type="ECO:0000259" key="18">
    <source>
        <dbReference type="PROSITE" id="PS51711"/>
    </source>
</evidence>
<feature type="transmembrane region" description="Helical" evidence="16">
    <location>
        <begin position="756"/>
        <end position="776"/>
    </location>
</feature>
<keyword evidence="11 14" id="KW-0342">GTP-binding</keyword>
<proteinExistence type="inferred from homology"/>
<evidence type="ECO:0000256" key="6">
    <source>
        <dbReference type="ARBA" id="ARBA00022692"/>
    </source>
</evidence>
<name>A0A6I1EI70_9BURK</name>
<keyword evidence="7 14" id="KW-0547">Nucleotide-binding</keyword>
<feature type="domain" description="FeoB-type G" evidence="18">
    <location>
        <begin position="7"/>
        <end position="172"/>
    </location>
</feature>
<comment type="subcellular location">
    <subcellularLocation>
        <location evidence="1 16">Cell inner membrane</location>
        <topology evidence="1 16">Multi-pass membrane protein</topology>
    </subcellularLocation>
</comment>
<keyword evidence="4 16" id="KW-0410">Iron transport</keyword>
<evidence type="ECO:0000256" key="11">
    <source>
        <dbReference type="ARBA" id="ARBA00023134"/>
    </source>
</evidence>
<dbReference type="InterPro" id="IPR050860">
    <property type="entry name" value="FeoB_GTPase"/>
</dbReference>
<feature type="binding site" evidence="15">
    <location>
        <position position="28"/>
    </location>
    <ligand>
        <name>Mg(2+)</name>
        <dbReference type="ChEBI" id="CHEBI:18420"/>
        <label>2</label>
    </ligand>
</feature>
<evidence type="ECO:0000256" key="5">
    <source>
        <dbReference type="ARBA" id="ARBA00022519"/>
    </source>
</evidence>
<dbReference type="InterPro" id="IPR011640">
    <property type="entry name" value="Fe2_transport_prot_B_C"/>
</dbReference>
<feature type="transmembrane region" description="Helical" evidence="16">
    <location>
        <begin position="725"/>
        <end position="749"/>
    </location>
</feature>
<dbReference type="Gene3D" id="3.40.50.300">
    <property type="entry name" value="P-loop containing nucleotide triphosphate hydrolases"/>
    <property type="match status" value="1"/>
</dbReference>
<feature type="transmembrane region" description="Helical" evidence="16">
    <location>
        <begin position="285"/>
        <end position="304"/>
    </location>
</feature>
<dbReference type="NCBIfam" id="NF007105">
    <property type="entry name" value="PRK09554.1"/>
    <property type="match status" value="1"/>
</dbReference>
<dbReference type="PROSITE" id="PS51711">
    <property type="entry name" value="G_FEOB"/>
    <property type="match status" value="1"/>
</dbReference>
<evidence type="ECO:0000256" key="8">
    <source>
        <dbReference type="ARBA" id="ARBA00022989"/>
    </source>
</evidence>
<evidence type="ECO:0000256" key="3">
    <source>
        <dbReference type="ARBA" id="ARBA00022475"/>
    </source>
</evidence>
<keyword evidence="12 16" id="KW-0472">Membrane</keyword>
<evidence type="ECO:0000313" key="20">
    <source>
        <dbReference type="Proteomes" id="UP000430564"/>
    </source>
</evidence>
<keyword evidence="6 16" id="KW-0812">Transmembrane</keyword>
<evidence type="ECO:0000256" key="17">
    <source>
        <dbReference type="SAM" id="MobiDB-lite"/>
    </source>
</evidence>
<keyword evidence="15" id="KW-0479">Metal-binding</keyword>
<feature type="binding site" evidence="14">
    <location>
        <begin position="60"/>
        <end position="63"/>
    </location>
    <ligand>
        <name>GTP</name>
        <dbReference type="ChEBI" id="CHEBI:37565"/>
        <label>1</label>
    </ligand>
</feature>
<sequence length="797" mass="86005">MESEMSQHIVCVVGNPNCGKTTFFNALTGSRQRVGNWPGVTVDKKTGNFEYKDAKIELVDLPGIYSITPAASSGEDERVARDYILSGEAEAVINIVDASNLERNLYLTAQLIEMRVPMIVVVNMLDIAKQHHMEIRLDELQKALGCPVVGIVASRETGLNDVKDTLVSFLANPVVPPMAVEFDKAITDGIAQVAADLKAEGVERAPWFASQFMEKAPGLAEKLPKIDLSKVEKVVADLDAKYDGDLDIAIANARYSFVSAIAEKAVVRKGEASATMTDKIDAVVLNRWLGLPIFLVIMYVMFLFTQNLGGCFIDFFDILVGGVMVDGFSELLSSIGCPEWLTVFLANGIGGGLQTVSTFIPPVFFLFLFLAVLEDSGYMARAAFVMDRLMRALGLPGKAFVPLIVGFGCNVPSIMATRTMDRASDRIITVLMAPFMSCGARLPVYVLFATAFWPTNGQNLVFLLYIIGICAAILTGFMLKRAALPGAASAFVMEIPPYHIPTFKGVMLRTWDRVKTFLFRAGKVIVVIVACLAFLNSLGKDGSFGNEDSENSVLSSIGRTIVPIFQPMGIQEQNWPAAVGIFTGIFAKEAVVGTLNSLYDGIAAQKAAEAASEKAAAEGAPAEEAAPEEEEGWSFSATLDEALSTTWDNLKDLGSAFADPMGISVGDLSDEAAAAEEQEVSTGTIDTIKTFFGSSSGAFAYLLMVLLYMPCCAAIAAVWREVGTAWTIFSGTWCCVLGYTAATIFYRVVNFGEAPAYSAICIVVSLAIIYGMWLWMKSFAKKDAENAPKVIPIHSAR</sequence>
<dbReference type="PANTHER" id="PTHR43185:SF1">
    <property type="entry name" value="FE(2+) TRANSPORTER FEOB"/>
    <property type="match status" value="1"/>
</dbReference>
<keyword evidence="5" id="KW-0997">Cell inner membrane</keyword>
<dbReference type="AlphaFoldDB" id="A0A6I1EI70"/>
<feature type="transmembrane region" description="Helical" evidence="16">
    <location>
        <begin position="517"/>
        <end position="535"/>
    </location>
</feature>
<feature type="region of interest" description="Disordered" evidence="17">
    <location>
        <begin position="614"/>
        <end position="633"/>
    </location>
</feature>
<feature type="transmembrane region" description="Helical" evidence="16">
    <location>
        <begin position="349"/>
        <end position="373"/>
    </location>
</feature>
<dbReference type="Gene3D" id="1.10.287.1770">
    <property type="match status" value="1"/>
</dbReference>
<dbReference type="FunFam" id="3.40.50.300:FF:000426">
    <property type="entry name" value="Ferrous iron transport protein B"/>
    <property type="match status" value="1"/>
</dbReference>
<dbReference type="Proteomes" id="UP000430564">
    <property type="component" value="Unassembled WGS sequence"/>
</dbReference>
<dbReference type="GO" id="GO:0046872">
    <property type="term" value="F:metal ion binding"/>
    <property type="evidence" value="ECO:0007669"/>
    <property type="project" value="UniProtKB-KW"/>
</dbReference>
<keyword evidence="10" id="KW-0406">Ion transport</keyword>
<comment type="caution">
    <text evidence="19">The sequence shown here is derived from an EMBL/GenBank/DDBJ whole genome shotgun (WGS) entry which is preliminary data.</text>
</comment>
<feature type="binding site" evidence="15">
    <location>
        <position position="26"/>
    </location>
    <ligand>
        <name>Mg(2+)</name>
        <dbReference type="ChEBI" id="CHEBI:18420"/>
        <label>2</label>
    </ligand>
</feature>
<dbReference type="SUPFAM" id="SSF52540">
    <property type="entry name" value="P-loop containing nucleoside triphosphate hydrolases"/>
    <property type="match status" value="1"/>
</dbReference>
<feature type="transmembrane region" description="Helical" evidence="16">
    <location>
        <begin position="427"/>
        <end position="448"/>
    </location>
</feature>
<feature type="binding site" evidence="14">
    <location>
        <begin position="39"/>
        <end position="43"/>
    </location>
    <ligand>
        <name>GTP</name>
        <dbReference type="ChEBI" id="CHEBI:37565"/>
        <label>1</label>
    </ligand>
</feature>
<feature type="binding site" evidence="14">
    <location>
        <begin position="123"/>
        <end position="126"/>
    </location>
    <ligand>
        <name>GTP</name>
        <dbReference type="ChEBI" id="CHEBI:37565"/>
        <label>1</label>
    </ligand>
</feature>
<evidence type="ECO:0000256" key="4">
    <source>
        <dbReference type="ARBA" id="ARBA00022496"/>
    </source>
</evidence>
<evidence type="ECO:0000256" key="9">
    <source>
        <dbReference type="ARBA" id="ARBA00023004"/>
    </source>
</evidence>
<evidence type="ECO:0000256" key="13">
    <source>
        <dbReference type="NCBIfam" id="TIGR00437"/>
    </source>
</evidence>
<dbReference type="GO" id="GO:0015093">
    <property type="term" value="F:ferrous iron transmembrane transporter activity"/>
    <property type="evidence" value="ECO:0007669"/>
    <property type="project" value="UniProtKB-UniRule"/>
</dbReference>
<feature type="transmembrane region" description="Helical" evidence="16">
    <location>
        <begin position="698"/>
        <end position="719"/>
    </location>
</feature>
<keyword evidence="3" id="KW-1003">Cell membrane</keyword>
<evidence type="ECO:0000313" key="19">
    <source>
        <dbReference type="EMBL" id="KAB7655114.1"/>
    </source>
</evidence>
<organism evidence="19 20">
    <name type="scientific">Sutterella seckii</name>
    <dbReference type="NCBI Taxonomy" id="1944635"/>
    <lineage>
        <taxon>Bacteria</taxon>
        <taxon>Pseudomonadati</taxon>
        <taxon>Pseudomonadota</taxon>
        <taxon>Betaproteobacteria</taxon>
        <taxon>Burkholderiales</taxon>
        <taxon>Sutterellaceae</taxon>
        <taxon>Sutterella</taxon>
    </lineage>
</organism>
<evidence type="ECO:0000256" key="16">
    <source>
        <dbReference type="RuleBase" id="RU362098"/>
    </source>
</evidence>
<dbReference type="Pfam" id="PF02421">
    <property type="entry name" value="FeoB_N"/>
    <property type="match status" value="1"/>
</dbReference>
<dbReference type="InterPro" id="IPR005225">
    <property type="entry name" value="Small_GTP-bd"/>
</dbReference>
<accession>A0A6I1EI70</accession>
<feature type="transmembrane region" description="Helical" evidence="16">
    <location>
        <begin position="393"/>
        <end position="415"/>
    </location>
</feature>
<dbReference type="PANTHER" id="PTHR43185">
    <property type="entry name" value="FERROUS IRON TRANSPORT PROTEIN B"/>
    <property type="match status" value="1"/>
</dbReference>
<comment type="function">
    <text evidence="16">Probable transporter of a GTP-driven Fe(2+) uptake system.</text>
</comment>
<evidence type="ECO:0000256" key="15">
    <source>
        <dbReference type="PIRSR" id="PIRSR603373-2"/>
    </source>
</evidence>
<dbReference type="Pfam" id="PF07664">
    <property type="entry name" value="FeoB_C"/>
    <property type="match status" value="1"/>
</dbReference>